<accession>A0A1G8PWM6</accession>
<dbReference type="CDD" id="cd16913">
    <property type="entry name" value="YkuD_like"/>
    <property type="match status" value="1"/>
</dbReference>
<feature type="active site" description="Proton donor/acceptor" evidence="7">
    <location>
        <position position="163"/>
    </location>
</feature>
<dbReference type="Pfam" id="PF03734">
    <property type="entry name" value="YkuD"/>
    <property type="match status" value="1"/>
</dbReference>
<dbReference type="InterPro" id="IPR005490">
    <property type="entry name" value="LD_TPept_cat_dom"/>
</dbReference>
<evidence type="ECO:0000313" key="11">
    <source>
        <dbReference type="Proteomes" id="UP000199527"/>
    </source>
</evidence>
<comment type="pathway">
    <text evidence="1 7">Cell wall biogenesis; peptidoglycan biosynthesis.</text>
</comment>
<organism evidence="10 11">
    <name type="scientific">Ferrimonas sediminum</name>
    <dbReference type="NCBI Taxonomy" id="718193"/>
    <lineage>
        <taxon>Bacteria</taxon>
        <taxon>Pseudomonadati</taxon>
        <taxon>Pseudomonadota</taxon>
        <taxon>Gammaproteobacteria</taxon>
        <taxon>Alteromonadales</taxon>
        <taxon>Ferrimonadaceae</taxon>
        <taxon>Ferrimonas</taxon>
    </lineage>
</organism>
<proteinExistence type="inferred from homology"/>
<feature type="signal peptide" evidence="8">
    <location>
        <begin position="1"/>
        <end position="40"/>
    </location>
</feature>
<dbReference type="UniPathway" id="UPA00219"/>
<comment type="similarity">
    <text evidence="2">Belongs to the YkuD family.</text>
</comment>
<feature type="active site" description="Nucleophile" evidence="7">
    <location>
        <position position="171"/>
    </location>
</feature>
<protein>
    <submittedName>
        <fullName evidence="10">L,D-transpeptidase catalytic domain</fullName>
    </submittedName>
</protein>
<keyword evidence="4 7" id="KW-0133">Cell shape</keyword>
<dbReference type="GO" id="GO:0016740">
    <property type="term" value="F:transferase activity"/>
    <property type="evidence" value="ECO:0007669"/>
    <property type="project" value="UniProtKB-KW"/>
</dbReference>
<dbReference type="GO" id="GO:0004180">
    <property type="term" value="F:carboxypeptidase activity"/>
    <property type="evidence" value="ECO:0007669"/>
    <property type="project" value="UniProtKB-ARBA"/>
</dbReference>
<dbReference type="GO" id="GO:0008360">
    <property type="term" value="P:regulation of cell shape"/>
    <property type="evidence" value="ECO:0007669"/>
    <property type="project" value="UniProtKB-UniRule"/>
</dbReference>
<evidence type="ECO:0000256" key="4">
    <source>
        <dbReference type="ARBA" id="ARBA00022960"/>
    </source>
</evidence>
<reference evidence="11" key="1">
    <citation type="submission" date="2016-10" db="EMBL/GenBank/DDBJ databases">
        <authorList>
            <person name="Varghese N."/>
            <person name="Submissions S."/>
        </authorList>
    </citation>
    <scope>NUCLEOTIDE SEQUENCE [LARGE SCALE GENOMIC DNA]</scope>
    <source>
        <strain evidence="11">DSM 23317</strain>
    </source>
</reference>
<feature type="domain" description="L,D-TPase catalytic" evidence="9">
    <location>
        <begin position="67"/>
        <end position="199"/>
    </location>
</feature>
<dbReference type="EMBL" id="FNEM01000004">
    <property type="protein sequence ID" value="SDI96882.1"/>
    <property type="molecule type" value="Genomic_DNA"/>
</dbReference>
<evidence type="ECO:0000256" key="6">
    <source>
        <dbReference type="ARBA" id="ARBA00023316"/>
    </source>
</evidence>
<name>A0A1G8PWM6_9GAMM</name>
<keyword evidence="5 7" id="KW-0573">Peptidoglycan synthesis</keyword>
<dbReference type="PANTHER" id="PTHR36699">
    <property type="entry name" value="LD-TRANSPEPTIDASE"/>
    <property type="match status" value="1"/>
</dbReference>
<evidence type="ECO:0000256" key="5">
    <source>
        <dbReference type="ARBA" id="ARBA00022984"/>
    </source>
</evidence>
<dbReference type="Proteomes" id="UP000199527">
    <property type="component" value="Unassembled WGS sequence"/>
</dbReference>
<evidence type="ECO:0000313" key="10">
    <source>
        <dbReference type="EMBL" id="SDI96882.1"/>
    </source>
</evidence>
<dbReference type="PANTHER" id="PTHR36699:SF1">
    <property type="entry name" value="L,D-TRANSPEPTIDASE YAFK-RELATED"/>
    <property type="match status" value="1"/>
</dbReference>
<dbReference type="AlphaFoldDB" id="A0A1G8PWM6"/>
<evidence type="ECO:0000259" key="9">
    <source>
        <dbReference type="PROSITE" id="PS52029"/>
    </source>
</evidence>
<dbReference type="PROSITE" id="PS52029">
    <property type="entry name" value="LD_TPASE"/>
    <property type="match status" value="1"/>
</dbReference>
<dbReference type="GO" id="GO:0071555">
    <property type="term" value="P:cell wall organization"/>
    <property type="evidence" value="ECO:0007669"/>
    <property type="project" value="UniProtKB-UniRule"/>
</dbReference>
<gene>
    <name evidence="10" type="ORF">SAMN04488540_104109</name>
</gene>
<evidence type="ECO:0000256" key="8">
    <source>
        <dbReference type="SAM" id="SignalP"/>
    </source>
</evidence>
<keyword evidence="11" id="KW-1185">Reference proteome</keyword>
<evidence type="ECO:0000256" key="1">
    <source>
        <dbReference type="ARBA" id="ARBA00004752"/>
    </source>
</evidence>
<evidence type="ECO:0000256" key="3">
    <source>
        <dbReference type="ARBA" id="ARBA00022679"/>
    </source>
</evidence>
<sequence>MCTFVKSCLPPPASRRNPHWLLHRLLLAVLLLLPPGAASAAGDLDAARQRLTPALQRMPEGRLPQRLLLLAIKQSYRLELWGGDADGHWTRLRTYPIMAFSGGPGPKLTEGDLQVPEGVYRPVAFNPNSRYHLSLKLNYPNAFDRRMALNDGRQDPGSDIFIHGQEASSGCLAMGNTVIEELYWLVSVVGLNDTQVVITPVDPRTTVLRRWPSSPGWTDDKYRRIEAAVAELQPQKKQP</sequence>
<keyword evidence="3" id="KW-0808">Transferase</keyword>
<keyword evidence="6 7" id="KW-0961">Cell wall biogenesis/degradation</keyword>
<feature type="chain" id="PRO_5011753013" evidence="8">
    <location>
        <begin position="41"/>
        <end position="239"/>
    </location>
</feature>
<dbReference type="GO" id="GO:0009252">
    <property type="term" value="P:peptidoglycan biosynthetic process"/>
    <property type="evidence" value="ECO:0007669"/>
    <property type="project" value="UniProtKB-UniPathway"/>
</dbReference>
<keyword evidence="8" id="KW-0732">Signal</keyword>
<dbReference type="SUPFAM" id="SSF141523">
    <property type="entry name" value="L,D-transpeptidase catalytic domain-like"/>
    <property type="match status" value="1"/>
</dbReference>
<evidence type="ECO:0000256" key="7">
    <source>
        <dbReference type="PROSITE-ProRule" id="PRU01373"/>
    </source>
</evidence>
<evidence type="ECO:0000256" key="2">
    <source>
        <dbReference type="ARBA" id="ARBA00005992"/>
    </source>
</evidence>
<dbReference type="InterPro" id="IPR038063">
    <property type="entry name" value="Transpep_catalytic_dom"/>
</dbReference>